<dbReference type="InterPro" id="IPR011011">
    <property type="entry name" value="Znf_FYVE_PHD"/>
</dbReference>
<gene>
    <name evidence="13" type="ORF">EIN_368550</name>
</gene>
<dbReference type="GO" id="GO:0008270">
    <property type="term" value="F:zinc ion binding"/>
    <property type="evidence" value="ECO:0007669"/>
    <property type="project" value="UniProtKB-KW"/>
</dbReference>
<dbReference type="Pfam" id="PF00621">
    <property type="entry name" value="RhoGEF"/>
    <property type="match status" value="1"/>
</dbReference>
<keyword evidence="3" id="KW-0344">Guanine-nucleotide releasing factor</keyword>
<protein>
    <submittedName>
        <fullName evidence="13">Rho/RAC guanine nucleotide exchange factor, putative</fullName>
    </submittedName>
</protein>
<feature type="compositionally biased region" description="Basic and acidic residues" evidence="9">
    <location>
        <begin position="518"/>
        <end position="529"/>
    </location>
</feature>
<dbReference type="InterPro" id="IPR051092">
    <property type="entry name" value="FYVE_RhoGEF_PH"/>
</dbReference>
<feature type="region of interest" description="Disordered" evidence="9">
    <location>
        <begin position="451"/>
        <end position="565"/>
    </location>
</feature>
<dbReference type="SUPFAM" id="SSF48065">
    <property type="entry name" value="DBL homology domain (DH-domain)"/>
    <property type="match status" value="1"/>
</dbReference>
<keyword evidence="14" id="KW-1185">Reference proteome</keyword>
<evidence type="ECO:0000256" key="9">
    <source>
        <dbReference type="SAM" id="MobiDB-lite"/>
    </source>
</evidence>
<dbReference type="PROSITE" id="PS50178">
    <property type="entry name" value="ZF_FYVE"/>
    <property type="match status" value="1"/>
</dbReference>
<dbReference type="CDD" id="cd00160">
    <property type="entry name" value="RhoGEF"/>
    <property type="match status" value="1"/>
</dbReference>
<sequence>MSEGTKEVSTKREHIVNEIYTTEDSYVKSLKICVDVYMAYFASCPDTTESTQTEIFLYLQEVLNIATAFLADMTEYKQKGSLSDSVGECFQRFIPFLKVYKLFIGNNEVCLGSIAKLEKSEEATAYLEQCRLKIEGPSQQPLRSLLIMPVQRIPRYVLLIKDLLKNTDESHKDHKTLEIVLGEMEDLAKVCNAALVNTERMMKMFKIRDSIRGYEGELINSSRYFIKEGFLTKQCRKVPKPRYFYLFNDIMMYGIESLGTVSVSGTMDLLDCIVTNIPDSPSRRLAFQIQSGNKSFVVFAKNQEDKNCWLDTINTAIEKQTTTLSARTNKSTIVRPVFKPDIEALNCELCHIDFTFFVRRHHCRACGRCICGECSKWKMPMPPNNDMERVCAKCFDLYNKNKKNSKGEKVQVREKGMANVISTKSVFEQQQILSGKDEKNLNEDEWQEFEDLSFGSDSEEVQKTKTPIKSGPQVTQKVDKVVEKQQVEAQVKPQTIKNDQKTEIPKRRPPPPPPQKMKSVDHTIGEPKKAQPPLPQKLVKCQSEIVPENHQRPSPPQHSHLTEASRMSYKSFVFWASES</sequence>
<keyword evidence="5 8" id="KW-0863">Zinc-finger</keyword>
<dbReference type="SUPFAM" id="SSF57903">
    <property type="entry name" value="FYVE/PHD zinc finger"/>
    <property type="match status" value="1"/>
</dbReference>
<dbReference type="PROSITE" id="PS50003">
    <property type="entry name" value="PH_DOMAIN"/>
    <property type="match status" value="1"/>
</dbReference>
<dbReference type="EMBL" id="KB206690">
    <property type="protein sequence ID" value="ELP88827.1"/>
    <property type="molecule type" value="Genomic_DNA"/>
</dbReference>
<dbReference type="Proteomes" id="UP000014680">
    <property type="component" value="Unassembled WGS sequence"/>
</dbReference>
<dbReference type="InterPro" id="IPR000306">
    <property type="entry name" value="Znf_FYVE"/>
</dbReference>
<evidence type="ECO:0000256" key="5">
    <source>
        <dbReference type="ARBA" id="ARBA00022771"/>
    </source>
</evidence>
<dbReference type="OMA" id="ALNCELC"/>
<dbReference type="VEuPathDB" id="AmoebaDB:EIN_368550"/>
<feature type="compositionally biased region" description="Basic and acidic residues" evidence="9">
    <location>
        <begin position="477"/>
        <end position="486"/>
    </location>
</feature>
<dbReference type="SMART" id="SM00325">
    <property type="entry name" value="RhoGEF"/>
    <property type="match status" value="1"/>
</dbReference>
<dbReference type="PROSITE" id="PS50010">
    <property type="entry name" value="DH_2"/>
    <property type="match status" value="1"/>
</dbReference>
<dbReference type="InterPro" id="IPR017455">
    <property type="entry name" value="Znf_FYVE-rel"/>
</dbReference>
<name>A0A0A1U748_ENTIV</name>
<dbReference type="SUPFAM" id="SSF50729">
    <property type="entry name" value="PH domain-like"/>
    <property type="match status" value="1"/>
</dbReference>
<evidence type="ECO:0000259" key="12">
    <source>
        <dbReference type="PROSITE" id="PS50178"/>
    </source>
</evidence>
<dbReference type="InterPro" id="IPR001331">
    <property type="entry name" value="GDS_CDC24_CS"/>
</dbReference>
<dbReference type="InterPro" id="IPR011993">
    <property type="entry name" value="PH-like_dom_sf"/>
</dbReference>
<dbReference type="SMART" id="SM00064">
    <property type="entry name" value="FYVE"/>
    <property type="match status" value="1"/>
</dbReference>
<dbReference type="PANTHER" id="PTHR12673:SF263">
    <property type="entry name" value="PLECKSTRIN DOMAIN-CONTAINING PROTEIN"/>
    <property type="match status" value="1"/>
</dbReference>
<keyword evidence="4" id="KW-0479">Metal-binding</keyword>
<organism evidence="13 14">
    <name type="scientific">Entamoeba invadens IP1</name>
    <dbReference type="NCBI Taxonomy" id="370355"/>
    <lineage>
        <taxon>Eukaryota</taxon>
        <taxon>Amoebozoa</taxon>
        <taxon>Evosea</taxon>
        <taxon>Archamoebae</taxon>
        <taxon>Mastigamoebida</taxon>
        <taxon>Entamoebidae</taxon>
        <taxon>Entamoeba</taxon>
    </lineage>
</organism>
<dbReference type="GO" id="GO:0005085">
    <property type="term" value="F:guanyl-nucleotide exchange factor activity"/>
    <property type="evidence" value="ECO:0007669"/>
    <property type="project" value="UniProtKB-KW"/>
</dbReference>
<evidence type="ECO:0000256" key="6">
    <source>
        <dbReference type="ARBA" id="ARBA00022833"/>
    </source>
</evidence>
<reference evidence="13 14" key="1">
    <citation type="submission" date="2012-10" db="EMBL/GenBank/DDBJ databases">
        <authorList>
            <person name="Zafar N."/>
            <person name="Inman J."/>
            <person name="Hall N."/>
            <person name="Lorenzi H."/>
            <person name="Caler E."/>
        </authorList>
    </citation>
    <scope>NUCLEOTIDE SEQUENCE [LARGE SCALE GENOMIC DNA]</scope>
    <source>
        <strain evidence="13 14">IP1</strain>
    </source>
</reference>
<keyword evidence="2" id="KW-0963">Cytoplasm</keyword>
<dbReference type="CDD" id="cd15760">
    <property type="entry name" value="FYVE_scVPS27p_like"/>
    <property type="match status" value="1"/>
</dbReference>
<dbReference type="Gene3D" id="1.20.900.10">
    <property type="entry name" value="Dbl homology (DH) domain"/>
    <property type="match status" value="1"/>
</dbReference>
<dbReference type="GeneID" id="14887801"/>
<comment type="subcellular location">
    <subcellularLocation>
        <location evidence="1">Cytoplasm</location>
        <location evidence="1">Cytoskeleton</location>
    </subcellularLocation>
</comment>
<dbReference type="InterPro" id="IPR035899">
    <property type="entry name" value="DBL_dom_sf"/>
</dbReference>
<evidence type="ECO:0000256" key="2">
    <source>
        <dbReference type="ARBA" id="ARBA00022490"/>
    </source>
</evidence>
<evidence type="ECO:0000256" key="8">
    <source>
        <dbReference type="PROSITE-ProRule" id="PRU00091"/>
    </source>
</evidence>
<dbReference type="PANTHER" id="PTHR12673">
    <property type="entry name" value="FACIOGENITAL DYSPLASIA PROTEIN"/>
    <property type="match status" value="1"/>
</dbReference>
<feature type="domain" description="PH" evidence="10">
    <location>
        <begin position="224"/>
        <end position="318"/>
    </location>
</feature>
<proteinExistence type="predicted"/>
<evidence type="ECO:0000259" key="10">
    <source>
        <dbReference type="PROSITE" id="PS50003"/>
    </source>
</evidence>
<evidence type="ECO:0000256" key="7">
    <source>
        <dbReference type="ARBA" id="ARBA00023212"/>
    </source>
</evidence>
<dbReference type="RefSeq" id="XP_004255598.1">
    <property type="nucleotide sequence ID" value="XM_004255550.1"/>
</dbReference>
<dbReference type="OrthoDB" id="660555at2759"/>
<dbReference type="InterPro" id="IPR000219">
    <property type="entry name" value="DH_dom"/>
</dbReference>
<dbReference type="InterPro" id="IPR001849">
    <property type="entry name" value="PH_domain"/>
</dbReference>
<evidence type="ECO:0000313" key="13">
    <source>
        <dbReference type="EMBL" id="ELP88827.1"/>
    </source>
</evidence>
<accession>A0A0A1U748</accession>
<keyword evidence="7" id="KW-0206">Cytoskeleton</keyword>
<dbReference type="Gene3D" id="3.30.40.10">
    <property type="entry name" value="Zinc/RING finger domain, C3HC4 (zinc finger)"/>
    <property type="match status" value="1"/>
</dbReference>
<dbReference type="Gene3D" id="2.30.29.30">
    <property type="entry name" value="Pleckstrin-homology domain (PH domain)/Phosphotyrosine-binding domain (PTB)"/>
    <property type="match status" value="1"/>
</dbReference>
<feature type="domain" description="DH" evidence="11">
    <location>
        <begin position="11"/>
        <end position="194"/>
    </location>
</feature>
<dbReference type="AlphaFoldDB" id="A0A0A1U748"/>
<evidence type="ECO:0000313" key="14">
    <source>
        <dbReference type="Proteomes" id="UP000014680"/>
    </source>
</evidence>
<evidence type="ECO:0000256" key="3">
    <source>
        <dbReference type="ARBA" id="ARBA00022658"/>
    </source>
</evidence>
<evidence type="ECO:0000259" key="11">
    <source>
        <dbReference type="PROSITE" id="PS50010"/>
    </source>
</evidence>
<dbReference type="SMART" id="SM00233">
    <property type="entry name" value="PH"/>
    <property type="match status" value="1"/>
</dbReference>
<dbReference type="InterPro" id="IPR013083">
    <property type="entry name" value="Znf_RING/FYVE/PHD"/>
</dbReference>
<dbReference type="Pfam" id="PF01363">
    <property type="entry name" value="FYVE"/>
    <property type="match status" value="1"/>
</dbReference>
<dbReference type="PROSITE" id="PS00741">
    <property type="entry name" value="DH_1"/>
    <property type="match status" value="1"/>
</dbReference>
<keyword evidence="6" id="KW-0862">Zinc</keyword>
<dbReference type="GO" id="GO:0035556">
    <property type="term" value="P:intracellular signal transduction"/>
    <property type="evidence" value="ECO:0007669"/>
    <property type="project" value="InterPro"/>
</dbReference>
<evidence type="ECO:0000256" key="1">
    <source>
        <dbReference type="ARBA" id="ARBA00004245"/>
    </source>
</evidence>
<dbReference type="GO" id="GO:0005856">
    <property type="term" value="C:cytoskeleton"/>
    <property type="evidence" value="ECO:0007669"/>
    <property type="project" value="UniProtKB-SubCell"/>
</dbReference>
<dbReference type="Pfam" id="PF00169">
    <property type="entry name" value="PH"/>
    <property type="match status" value="1"/>
</dbReference>
<feature type="domain" description="FYVE-type" evidence="12">
    <location>
        <begin position="341"/>
        <end position="399"/>
    </location>
</feature>
<dbReference type="KEGG" id="eiv:EIN_368550"/>
<dbReference type="GO" id="GO:0005737">
    <property type="term" value="C:cytoplasm"/>
    <property type="evidence" value="ECO:0007669"/>
    <property type="project" value="TreeGrafter"/>
</dbReference>
<evidence type="ECO:0000256" key="4">
    <source>
        <dbReference type="ARBA" id="ARBA00022723"/>
    </source>
</evidence>